<evidence type="ECO:0000256" key="1">
    <source>
        <dbReference type="SAM" id="MobiDB-lite"/>
    </source>
</evidence>
<reference evidence="4" key="3">
    <citation type="submission" date="2021-02" db="UniProtKB">
        <authorList>
            <consortium name="EnsemblMetazoa"/>
        </authorList>
    </citation>
    <scope>IDENTIFICATION</scope>
    <source>
        <strain evidence="4">USDA</strain>
    </source>
</reference>
<organism>
    <name type="scientific">Pediculus humanus subsp. corporis</name>
    <name type="common">Body louse</name>
    <dbReference type="NCBI Taxonomy" id="121224"/>
    <lineage>
        <taxon>Eukaryota</taxon>
        <taxon>Metazoa</taxon>
        <taxon>Ecdysozoa</taxon>
        <taxon>Arthropoda</taxon>
        <taxon>Hexapoda</taxon>
        <taxon>Insecta</taxon>
        <taxon>Pterygota</taxon>
        <taxon>Neoptera</taxon>
        <taxon>Paraneoptera</taxon>
        <taxon>Psocodea</taxon>
        <taxon>Troctomorpha</taxon>
        <taxon>Phthiraptera</taxon>
        <taxon>Anoplura</taxon>
        <taxon>Pediculidae</taxon>
        <taxon>Pediculus</taxon>
    </lineage>
</organism>
<dbReference type="KEGG" id="phu:Phum_PHUM455560"/>
<evidence type="ECO:0000313" key="3">
    <source>
        <dbReference type="EMBL" id="EEB17159.1"/>
    </source>
</evidence>
<dbReference type="Pfam" id="PF11822">
    <property type="entry name" value="BTB_SANBR"/>
    <property type="match status" value="1"/>
</dbReference>
<dbReference type="GeneID" id="8230553"/>
<dbReference type="FunCoup" id="E0VUV3">
    <property type="interactions" value="3"/>
</dbReference>
<evidence type="ECO:0000259" key="2">
    <source>
        <dbReference type="Pfam" id="PF11822"/>
    </source>
</evidence>
<feature type="compositionally biased region" description="Low complexity" evidence="1">
    <location>
        <begin position="405"/>
        <end position="416"/>
    </location>
</feature>
<dbReference type="AlphaFoldDB" id="E0VUV3"/>
<dbReference type="OrthoDB" id="550012at2759"/>
<evidence type="ECO:0000313" key="5">
    <source>
        <dbReference type="Proteomes" id="UP000009046"/>
    </source>
</evidence>
<feature type="region of interest" description="Disordered" evidence="1">
    <location>
        <begin position="405"/>
        <end position="445"/>
    </location>
</feature>
<name>E0VUV3_PEDHC</name>
<proteinExistence type="predicted"/>
<sequence>MGYFAEVTNGQKLEDMDISVHCDITIFDWLMRWVQKDNYSQKHWPVLDSSIVIPVLMSSAFLQMTSLQDYCLDYCKAHINEIIRNSPNLGCINDNVLSRLANLFTNLELEGIIDKKDKIQSKLFCKMILSLSEPIPEHQKGHYSSIATLFKCSQCLKLILKNMSGLIPCIPANMTIDQYGCTHSTHHYDSSWNLRNYVRDLKNELKTWRKVYWKLWGNCHFLYCNACEEYFPVCQMNWCRFHSDPVQYFHLENQKSILHPIGRYSCCGEKTYRFEVIKKISGCCYRDHVLNTKTPYDGEILRIWNLLKNVLNTEPPPITSNQKYVRSSGKDFGEGKVLPAKEEFWWCGVKLIPNNKSSGFLNKMWDEKKKSDIKIGSGNVNDCKIQKSQVKGESVINNNYQEVSSCSNTSDDSCTSSDEDSEDSSHSLEKIKSKPRNSVVGYNQRVGSERNEENRFWVPRLSTRSNQDNQRDYEEKALRQIELALAKKLSGENFRSHQNTRSANQQIVPPGGIYIKLEQAWKEAHCYSHGCPGSSIKARVSSSFTNFNNNNSAVTKRSKSKGHLIIKKYSQIENKIT</sequence>
<dbReference type="EMBL" id="DS235796">
    <property type="protein sequence ID" value="EEB17159.1"/>
    <property type="molecule type" value="Genomic_DNA"/>
</dbReference>
<protein>
    <recommendedName>
        <fullName evidence="2">SANT and BTB domain-containing protein</fullName>
    </recommendedName>
</protein>
<dbReference type="VEuPathDB" id="VectorBase:PHUM455560"/>
<feature type="domain" description="SANT and BTB" evidence="2">
    <location>
        <begin position="1"/>
        <end position="72"/>
    </location>
</feature>
<dbReference type="InParanoid" id="E0VUV3"/>
<feature type="compositionally biased region" description="Basic and acidic residues" evidence="1">
    <location>
        <begin position="423"/>
        <end position="432"/>
    </location>
</feature>
<evidence type="ECO:0000313" key="4">
    <source>
        <dbReference type="EnsemblMetazoa" id="PHUM455560-PA"/>
    </source>
</evidence>
<dbReference type="HOGENOM" id="CLU_481763_0_0_1"/>
<dbReference type="Proteomes" id="UP000009046">
    <property type="component" value="Unassembled WGS sequence"/>
</dbReference>
<keyword evidence="5" id="KW-1185">Reference proteome</keyword>
<dbReference type="eggNOG" id="ENOG502QRE4">
    <property type="taxonomic scope" value="Eukaryota"/>
</dbReference>
<dbReference type="PANTHER" id="PTHR20946:SF0">
    <property type="entry name" value="SANT AND BTB DOMAIN REGULATOR OF CLASS SWITCH RECOMBINATION"/>
    <property type="match status" value="1"/>
</dbReference>
<dbReference type="CTD" id="8230553"/>
<dbReference type="InterPro" id="IPR045902">
    <property type="entry name" value="SANBR-like"/>
</dbReference>
<dbReference type="InterPro" id="IPR021777">
    <property type="entry name" value="SANBR_BTB"/>
</dbReference>
<reference evidence="3" key="1">
    <citation type="submission" date="2007-04" db="EMBL/GenBank/DDBJ databases">
        <title>Annotation of Pediculus humanus corporis strain USDA.</title>
        <authorList>
            <person name="Kirkness E."/>
            <person name="Hannick L."/>
            <person name="Hass B."/>
            <person name="Bruggner R."/>
            <person name="Lawson D."/>
            <person name="Bidwell S."/>
            <person name="Joardar V."/>
            <person name="Caler E."/>
            <person name="Walenz B."/>
            <person name="Inman J."/>
            <person name="Schobel S."/>
            <person name="Galinsky K."/>
            <person name="Amedeo P."/>
            <person name="Strausberg R."/>
        </authorList>
    </citation>
    <scope>NUCLEOTIDE SEQUENCE</scope>
    <source>
        <strain evidence="3">USDA</strain>
    </source>
</reference>
<accession>E0VUV3</accession>
<dbReference type="EnsemblMetazoa" id="PHUM455560-RA">
    <property type="protein sequence ID" value="PHUM455560-PA"/>
    <property type="gene ID" value="PHUM455560"/>
</dbReference>
<dbReference type="RefSeq" id="XP_002429897.1">
    <property type="nucleotide sequence ID" value="XM_002429852.1"/>
</dbReference>
<dbReference type="STRING" id="121224.E0VUV3"/>
<reference evidence="3" key="2">
    <citation type="submission" date="2007-04" db="EMBL/GenBank/DDBJ databases">
        <title>The genome of the human body louse.</title>
        <authorList>
            <consortium name="The Human Body Louse Genome Consortium"/>
            <person name="Kirkness E."/>
            <person name="Walenz B."/>
            <person name="Hass B."/>
            <person name="Bruggner R."/>
            <person name="Strausberg R."/>
        </authorList>
    </citation>
    <scope>NUCLEOTIDE SEQUENCE</scope>
    <source>
        <strain evidence="3">USDA</strain>
    </source>
</reference>
<dbReference type="EMBL" id="AAZO01005546">
    <property type="status" value="NOT_ANNOTATED_CDS"/>
    <property type="molecule type" value="Genomic_DNA"/>
</dbReference>
<dbReference type="PANTHER" id="PTHR20946">
    <property type="entry name" value="SANT AND BTB DOMAIN REGULATOR OF CLASS SWITCH RECOMBINATION"/>
    <property type="match status" value="1"/>
</dbReference>
<gene>
    <name evidence="4" type="primary">8230553</name>
    <name evidence="3" type="ORF">Phum_PHUM455560</name>
</gene>